<dbReference type="PANTHER" id="PTHR30137">
    <property type="entry name" value="LUCIFERASE-LIKE MONOOXYGENASE"/>
    <property type="match status" value="1"/>
</dbReference>
<organism evidence="2 3">
    <name type="scientific">Chitinophaga nivalis</name>
    <dbReference type="NCBI Taxonomy" id="2991709"/>
    <lineage>
        <taxon>Bacteria</taxon>
        <taxon>Pseudomonadati</taxon>
        <taxon>Bacteroidota</taxon>
        <taxon>Chitinophagia</taxon>
        <taxon>Chitinophagales</taxon>
        <taxon>Chitinophagaceae</taxon>
        <taxon>Chitinophaga</taxon>
    </lineage>
</organism>
<evidence type="ECO:0000259" key="1">
    <source>
        <dbReference type="Pfam" id="PF00296"/>
    </source>
</evidence>
<accession>A0ABT3IHB5</accession>
<proteinExistence type="predicted"/>
<reference evidence="2 3" key="1">
    <citation type="submission" date="2022-10" db="EMBL/GenBank/DDBJ databases">
        <title>Chitinophaga nivalis PC15 sp. nov., isolated from Pyeongchang county, South Korea.</title>
        <authorList>
            <person name="Trinh H.N."/>
        </authorList>
    </citation>
    <scope>NUCLEOTIDE SEQUENCE [LARGE SCALE GENOMIC DNA]</scope>
    <source>
        <strain evidence="2 3">PC14</strain>
    </source>
</reference>
<dbReference type="Gene3D" id="3.20.20.30">
    <property type="entry name" value="Luciferase-like domain"/>
    <property type="match status" value="1"/>
</dbReference>
<protein>
    <submittedName>
        <fullName evidence="2">LLM class flavin-dependent oxidoreductase</fullName>
    </submittedName>
</protein>
<dbReference type="InterPro" id="IPR011251">
    <property type="entry name" value="Luciferase-like_dom"/>
</dbReference>
<keyword evidence="3" id="KW-1185">Reference proteome</keyword>
<dbReference type="Proteomes" id="UP001207742">
    <property type="component" value="Unassembled WGS sequence"/>
</dbReference>
<dbReference type="Pfam" id="PF00296">
    <property type="entry name" value="Bac_luciferase"/>
    <property type="match status" value="1"/>
</dbReference>
<dbReference type="InterPro" id="IPR050766">
    <property type="entry name" value="Bact_Lucif_Oxidored"/>
</dbReference>
<dbReference type="PANTHER" id="PTHR30137:SF6">
    <property type="entry name" value="LUCIFERASE-LIKE MONOOXYGENASE"/>
    <property type="match status" value="1"/>
</dbReference>
<gene>
    <name evidence="2" type="ORF">OL497_05520</name>
</gene>
<evidence type="ECO:0000313" key="2">
    <source>
        <dbReference type="EMBL" id="MCW3483342.1"/>
    </source>
</evidence>
<comment type="caution">
    <text evidence="2">The sequence shown here is derived from an EMBL/GenBank/DDBJ whole genome shotgun (WGS) entry which is preliminary data.</text>
</comment>
<dbReference type="InterPro" id="IPR036661">
    <property type="entry name" value="Luciferase-like_sf"/>
</dbReference>
<dbReference type="RefSeq" id="WP_264728581.1">
    <property type="nucleotide sequence ID" value="NZ_JAPDNR010000001.1"/>
</dbReference>
<feature type="domain" description="Luciferase-like" evidence="1">
    <location>
        <begin position="13"/>
        <end position="244"/>
    </location>
</feature>
<evidence type="ECO:0000313" key="3">
    <source>
        <dbReference type="Proteomes" id="UP001207742"/>
    </source>
</evidence>
<dbReference type="SUPFAM" id="SSF51679">
    <property type="entry name" value="Bacterial luciferase-like"/>
    <property type="match status" value="1"/>
</dbReference>
<dbReference type="EMBL" id="JAPDNS010000001">
    <property type="protein sequence ID" value="MCW3483342.1"/>
    <property type="molecule type" value="Genomic_DNA"/>
</dbReference>
<name>A0ABT3IHB5_9BACT</name>
<sequence length="305" mass="34671">MFKIGLLEFGLRSTTASPVDVLQDVLNYAIAADDLGYSRFWLTEHHNLSPAWNNPEMLLPILAGLCNNMKIGIAGILMEMHSPYRVALNFKLLSALFPGKIDLGFARGKVTEEKILLMLKKAASTPLSANAFNEHVAETLQFLRDEHVHQQPGVLIAPTNSELPECWLLGSSYNSLDIAVSNRINFSKSVFHDANAIYHEKEKLDTFRENYFRQHQAYPTVSIAFSGICHHHHETAIELYQTEFEAGKFPFHCVIGTPELFMETLYQWKKTLEVDEFIFQDLSRDVTLRDDSLHLLSEIFSLKGK</sequence>